<feature type="binding site" evidence="3">
    <location>
        <position position="123"/>
    </location>
    <ligand>
        <name>a divalent metal cation</name>
        <dbReference type="ChEBI" id="CHEBI:60240"/>
    </ligand>
</feature>
<accession>A0A927H7L2</accession>
<comment type="caution">
    <text evidence="4">The sequence shown here is derived from an EMBL/GenBank/DDBJ whole genome shotgun (WGS) entry which is preliminary data.</text>
</comment>
<feature type="binding site" evidence="3">
    <location>
        <position position="41"/>
    </location>
    <ligand>
        <name>a divalent metal cation</name>
        <dbReference type="ChEBI" id="CHEBI:60240"/>
    </ligand>
</feature>
<protein>
    <submittedName>
        <fullName evidence="4">DinB family protein</fullName>
    </submittedName>
</protein>
<proteinExistence type="inferred from homology"/>
<dbReference type="AlphaFoldDB" id="A0A927H7L2"/>
<keyword evidence="5" id="KW-1185">Reference proteome</keyword>
<evidence type="ECO:0000313" key="5">
    <source>
        <dbReference type="Proteomes" id="UP000632125"/>
    </source>
</evidence>
<dbReference type="GO" id="GO:0046872">
    <property type="term" value="F:metal ion binding"/>
    <property type="evidence" value="ECO:0007669"/>
    <property type="project" value="UniProtKB-KW"/>
</dbReference>
<reference evidence="4" key="1">
    <citation type="submission" date="2020-09" db="EMBL/GenBank/DDBJ databases">
        <title>A novel bacterium of genus Paenibacillus, isolated from South China Sea.</title>
        <authorList>
            <person name="Huang H."/>
            <person name="Mo K."/>
            <person name="Hu Y."/>
        </authorList>
    </citation>
    <scope>NUCLEOTIDE SEQUENCE</scope>
    <source>
        <strain evidence="4">IB182493</strain>
    </source>
</reference>
<dbReference type="PANTHER" id="PTHR37302:SF1">
    <property type="entry name" value="PROTEIN DINB"/>
    <property type="match status" value="1"/>
</dbReference>
<evidence type="ECO:0000256" key="3">
    <source>
        <dbReference type="PIRSR" id="PIRSR607837-1"/>
    </source>
</evidence>
<dbReference type="Pfam" id="PF05163">
    <property type="entry name" value="DinB"/>
    <property type="match status" value="1"/>
</dbReference>
<gene>
    <name evidence="4" type="ORF">IDH41_21395</name>
</gene>
<evidence type="ECO:0000313" key="4">
    <source>
        <dbReference type="EMBL" id="MBD2871145.1"/>
    </source>
</evidence>
<dbReference type="PANTHER" id="PTHR37302">
    <property type="entry name" value="SLR1116 PROTEIN"/>
    <property type="match status" value="1"/>
</dbReference>
<dbReference type="RefSeq" id="WP_190864661.1">
    <property type="nucleotide sequence ID" value="NZ_JACXIY010000027.1"/>
</dbReference>
<evidence type="ECO:0000256" key="2">
    <source>
        <dbReference type="ARBA" id="ARBA00022723"/>
    </source>
</evidence>
<organism evidence="4 5">
    <name type="scientific">Paenibacillus arenilitoris</name>
    <dbReference type="NCBI Taxonomy" id="2772299"/>
    <lineage>
        <taxon>Bacteria</taxon>
        <taxon>Bacillati</taxon>
        <taxon>Bacillota</taxon>
        <taxon>Bacilli</taxon>
        <taxon>Bacillales</taxon>
        <taxon>Paenibacillaceae</taxon>
        <taxon>Paenibacillus</taxon>
    </lineage>
</organism>
<keyword evidence="2 3" id="KW-0479">Metal-binding</keyword>
<sequence length="152" mass="17098">MKLIDQQIKQFAHIHWADNEAVRALKEAGITGGKPLSLLGHIAAAEKVWLGRINGSEGAPYPVWPEIGLAECERLLAENKQGYDDLLGRLTDERLTETIEYRTSMGTEFRTSVIDILTHVFLHGSYHRGQIAMLLRNEGADPLITDYILFVR</sequence>
<dbReference type="InterPro" id="IPR034660">
    <property type="entry name" value="DinB/YfiT-like"/>
</dbReference>
<dbReference type="InterPro" id="IPR007837">
    <property type="entry name" value="DinB"/>
</dbReference>
<dbReference type="Gene3D" id="1.20.120.450">
    <property type="entry name" value="dinb family like domain"/>
    <property type="match status" value="1"/>
</dbReference>
<name>A0A927H7L2_9BACL</name>
<evidence type="ECO:0000256" key="1">
    <source>
        <dbReference type="ARBA" id="ARBA00008635"/>
    </source>
</evidence>
<comment type="similarity">
    <text evidence="1">Belongs to the DinB family.</text>
</comment>
<feature type="binding site" evidence="3">
    <location>
        <position position="127"/>
    </location>
    <ligand>
        <name>a divalent metal cation</name>
        <dbReference type="ChEBI" id="CHEBI:60240"/>
    </ligand>
</feature>
<dbReference type="SUPFAM" id="SSF109854">
    <property type="entry name" value="DinB/YfiT-like putative metalloenzymes"/>
    <property type="match status" value="1"/>
</dbReference>
<dbReference type="Proteomes" id="UP000632125">
    <property type="component" value="Unassembled WGS sequence"/>
</dbReference>
<dbReference type="EMBL" id="JACXIY010000027">
    <property type="protein sequence ID" value="MBD2871145.1"/>
    <property type="molecule type" value="Genomic_DNA"/>
</dbReference>